<accession>A0ABX5KSF0</accession>
<keyword evidence="2" id="KW-1185">Reference proteome</keyword>
<comment type="caution">
    <text evidence="1">The sequence shown here is derived from an EMBL/GenBank/DDBJ whole genome shotgun (WGS) entry which is preliminary data.</text>
</comment>
<gene>
    <name evidence="1" type="ORF">C7402_103140</name>
</gene>
<evidence type="ECO:0000313" key="2">
    <source>
        <dbReference type="Proteomes" id="UP000245712"/>
    </source>
</evidence>
<dbReference type="EMBL" id="QEOB01000003">
    <property type="protein sequence ID" value="PVX85563.1"/>
    <property type="molecule type" value="Genomic_DNA"/>
</dbReference>
<dbReference type="Proteomes" id="UP000245712">
    <property type="component" value="Unassembled WGS sequence"/>
</dbReference>
<sequence>MKIGDPRPLICCMDHMTSTATAVVESTVYTIEILRDLFGIELEETAIDKLLCCAYFEHVTRCADLNP</sequence>
<reference evidence="1 2" key="1">
    <citation type="submission" date="2018-05" db="EMBL/GenBank/DDBJ databases">
        <title>Genomic Encyclopedia of Type Strains, Phase IV (KMG-V): Genome sequencing to study the core and pangenomes of soil and plant-associated prokaryotes.</title>
        <authorList>
            <person name="Whitman W."/>
        </authorList>
    </citation>
    <scope>NUCLEOTIDE SEQUENCE [LARGE SCALE GENOMIC DNA]</scope>
    <source>
        <strain evidence="1 2">SCZa-39</strain>
    </source>
</reference>
<evidence type="ECO:0000313" key="1">
    <source>
        <dbReference type="EMBL" id="PVX85563.1"/>
    </source>
</evidence>
<organism evidence="1 2">
    <name type="scientific">Paraburkholderia unamae</name>
    <dbReference type="NCBI Taxonomy" id="219649"/>
    <lineage>
        <taxon>Bacteria</taxon>
        <taxon>Pseudomonadati</taxon>
        <taxon>Pseudomonadota</taxon>
        <taxon>Betaproteobacteria</taxon>
        <taxon>Burkholderiales</taxon>
        <taxon>Burkholderiaceae</taxon>
        <taxon>Paraburkholderia</taxon>
    </lineage>
</organism>
<protein>
    <submittedName>
        <fullName evidence="1">Uncharacterized protein</fullName>
    </submittedName>
</protein>
<proteinExistence type="predicted"/>
<name>A0ABX5KSF0_9BURK</name>